<evidence type="ECO:0008006" key="6">
    <source>
        <dbReference type="Google" id="ProtNLM"/>
    </source>
</evidence>
<dbReference type="EMBL" id="JWTK01000006">
    <property type="protein sequence ID" value="OJH48762.1"/>
    <property type="molecule type" value="Genomic_DNA"/>
</dbReference>
<evidence type="ECO:0000256" key="1">
    <source>
        <dbReference type="SAM" id="Coils"/>
    </source>
</evidence>
<reference evidence="3 5" key="2">
    <citation type="submission" date="2018-10" db="EMBL/GenBank/DDBJ databases">
        <title>Cultivation of a novel Methanohalophilus strain from Kebrit Deep of the Red Sea and a genomic comparison of members of the genus Methanohalophilus.</title>
        <authorList>
            <person name="Guan Y."/>
            <person name="Ngugi D.K."/>
            <person name="Stingl U."/>
        </authorList>
    </citation>
    <scope>NUCLEOTIDE SEQUENCE [LARGE SCALE GENOMIC DNA]</scope>
    <source>
        <strain evidence="3 5">DSM 7471</strain>
    </source>
</reference>
<comment type="caution">
    <text evidence="2">The sequence shown here is derived from an EMBL/GenBank/DDBJ whole genome shotgun (WGS) entry which is preliminary data.</text>
</comment>
<evidence type="ECO:0000313" key="2">
    <source>
        <dbReference type="EMBL" id="OJH48762.1"/>
    </source>
</evidence>
<evidence type="ECO:0000313" key="4">
    <source>
        <dbReference type="Proteomes" id="UP000185713"/>
    </source>
</evidence>
<dbReference type="EMBL" id="RJJH01000003">
    <property type="protein sequence ID" value="RNI12241.1"/>
    <property type="molecule type" value="Genomic_DNA"/>
</dbReference>
<proteinExistence type="predicted"/>
<dbReference type="Proteomes" id="UP000185713">
    <property type="component" value="Unassembled WGS sequence"/>
</dbReference>
<dbReference type="AlphaFoldDB" id="A0A1L9C2K4"/>
<dbReference type="RefSeq" id="WP_072361212.1">
    <property type="nucleotide sequence ID" value="NZ_FXBN01000003.1"/>
</dbReference>
<feature type="coiled-coil region" evidence="1">
    <location>
        <begin position="118"/>
        <end position="145"/>
    </location>
</feature>
<reference evidence="2 4" key="1">
    <citation type="submission" date="2014-12" db="EMBL/GenBank/DDBJ databases">
        <title>The genome sequence of Methanohalophilus portucalensis strain FDF1.</title>
        <authorList>
            <person name="Lai M.-C."/>
            <person name="Lai S.-J."/>
        </authorList>
    </citation>
    <scope>NUCLEOTIDE SEQUENCE [LARGE SCALE GENOMIC DNA]</scope>
    <source>
        <strain evidence="2 4">FDF-1</strain>
    </source>
</reference>
<dbReference type="Proteomes" id="UP000278252">
    <property type="component" value="Unassembled WGS sequence"/>
</dbReference>
<accession>A0A1L9C2K4</accession>
<gene>
    <name evidence="3" type="ORF">EFE41_03800</name>
    <name evidence="2" type="ORF">MPF_1809</name>
</gene>
<sequence length="265" mass="31730">MRDIPDYYLDDFDDKKRCLRPHNIGKYMVKIAHESGLSTGEGKYNKLRTHNLRSFFIKTLHSYGYGIQDVHFLAGKSTGESYETYLTNYGTPEEAVTVLKDKYVDYMNHLMFTEKVNINLIKDRERRLEKKIAEMEIEHNKEIKMMRMESEVNNEQVKIDAITYPYQKEIEDKEYWIKEYNKYLTYGMKPIEKLTLIGTDKNKIKTTIIDGKEYVNLTTKDIDSYKRTIKILKKEKGRFEYEIERIKEPYLEKIEEIKKKYDIGE</sequence>
<dbReference type="STRING" id="523843.SAMN06264941_1917"/>
<evidence type="ECO:0000313" key="3">
    <source>
        <dbReference type="EMBL" id="RNI12241.1"/>
    </source>
</evidence>
<keyword evidence="1" id="KW-0175">Coiled coil</keyword>
<name>A0A1L9C2K4_9EURY</name>
<protein>
    <recommendedName>
        <fullName evidence="6">Phage integrase family protein</fullName>
    </recommendedName>
</protein>
<evidence type="ECO:0000313" key="5">
    <source>
        <dbReference type="Proteomes" id="UP000278252"/>
    </source>
</evidence>
<organism evidence="2 4">
    <name type="scientific">Methanohalophilus portucalensis FDF-1</name>
    <dbReference type="NCBI Taxonomy" id="523843"/>
    <lineage>
        <taxon>Archaea</taxon>
        <taxon>Methanobacteriati</taxon>
        <taxon>Methanobacteriota</taxon>
        <taxon>Stenosarchaea group</taxon>
        <taxon>Methanomicrobia</taxon>
        <taxon>Methanosarcinales</taxon>
        <taxon>Methanosarcinaceae</taxon>
        <taxon>Methanohalophilus</taxon>
    </lineage>
</organism>